<feature type="compositionally biased region" description="Basic and acidic residues" evidence="1">
    <location>
        <begin position="20"/>
        <end position="29"/>
    </location>
</feature>
<comment type="caution">
    <text evidence="2">The sequence shown here is derived from an EMBL/GenBank/DDBJ whole genome shotgun (WGS) entry which is preliminary data.</text>
</comment>
<name>A0AAV4QHC3_9ARAC</name>
<reference evidence="2 3" key="1">
    <citation type="submission" date="2021-06" db="EMBL/GenBank/DDBJ databases">
        <title>Caerostris darwini draft genome.</title>
        <authorList>
            <person name="Kono N."/>
            <person name="Arakawa K."/>
        </authorList>
    </citation>
    <scope>NUCLEOTIDE SEQUENCE [LARGE SCALE GENOMIC DNA]</scope>
</reference>
<dbReference type="AlphaFoldDB" id="A0AAV4QHC3"/>
<evidence type="ECO:0000313" key="3">
    <source>
        <dbReference type="Proteomes" id="UP001054837"/>
    </source>
</evidence>
<proteinExistence type="predicted"/>
<sequence>MAKRAKETEAKRRGKKKKNERKEREDRVKSRAQEILRNWKAKYDGKLLLLTLPIAKQSKHGTHRKGFDLSLSLLQTSRVRGGLSWCKRGWKREGGMEGPLLCHQTNSF</sequence>
<dbReference type="EMBL" id="BPLQ01004355">
    <property type="protein sequence ID" value="GIY07511.1"/>
    <property type="molecule type" value="Genomic_DNA"/>
</dbReference>
<feature type="compositionally biased region" description="Basic and acidic residues" evidence="1">
    <location>
        <begin position="1"/>
        <end position="11"/>
    </location>
</feature>
<protein>
    <submittedName>
        <fullName evidence="2">Uncharacterized protein</fullName>
    </submittedName>
</protein>
<dbReference type="Proteomes" id="UP001054837">
    <property type="component" value="Unassembled WGS sequence"/>
</dbReference>
<accession>A0AAV4QHC3</accession>
<evidence type="ECO:0000313" key="2">
    <source>
        <dbReference type="EMBL" id="GIY07511.1"/>
    </source>
</evidence>
<feature type="region of interest" description="Disordered" evidence="1">
    <location>
        <begin position="1"/>
        <end position="29"/>
    </location>
</feature>
<gene>
    <name evidence="2" type="ORF">CDAR_386391</name>
</gene>
<evidence type="ECO:0000256" key="1">
    <source>
        <dbReference type="SAM" id="MobiDB-lite"/>
    </source>
</evidence>
<organism evidence="2 3">
    <name type="scientific">Caerostris darwini</name>
    <dbReference type="NCBI Taxonomy" id="1538125"/>
    <lineage>
        <taxon>Eukaryota</taxon>
        <taxon>Metazoa</taxon>
        <taxon>Ecdysozoa</taxon>
        <taxon>Arthropoda</taxon>
        <taxon>Chelicerata</taxon>
        <taxon>Arachnida</taxon>
        <taxon>Araneae</taxon>
        <taxon>Araneomorphae</taxon>
        <taxon>Entelegynae</taxon>
        <taxon>Araneoidea</taxon>
        <taxon>Araneidae</taxon>
        <taxon>Caerostris</taxon>
    </lineage>
</organism>
<keyword evidence="3" id="KW-1185">Reference proteome</keyword>